<keyword evidence="2" id="KW-1185">Reference proteome</keyword>
<reference evidence="1 2" key="1">
    <citation type="submission" date="2019-05" db="EMBL/GenBank/DDBJ databases">
        <title>Streptomyces marianii sp. nov., a novel marine actinomycete from southern coast of India.</title>
        <authorList>
            <person name="Iniyan A.M."/>
            <person name="Wink J."/>
            <person name="Ramprasad E."/>
            <person name="Ramana C.V."/>
            <person name="Bunk B."/>
            <person name="Sproer C."/>
            <person name="Joseph F.-J.R.S."/>
            <person name="Vincent S.G.P."/>
        </authorList>
    </citation>
    <scope>NUCLEOTIDE SEQUENCE [LARGE SCALE GENOMIC DNA]</scope>
    <source>
        <strain evidence="1 2">ICN19</strain>
    </source>
</reference>
<dbReference type="RefSeq" id="WP_138058068.1">
    <property type="nucleotide sequence ID" value="NZ_VAWE01000002.1"/>
</dbReference>
<proteinExistence type="predicted"/>
<dbReference type="Proteomes" id="UP000305921">
    <property type="component" value="Unassembled WGS sequence"/>
</dbReference>
<evidence type="ECO:0000313" key="2">
    <source>
        <dbReference type="Proteomes" id="UP000305921"/>
    </source>
</evidence>
<accession>A0A5R9DT36</accession>
<organism evidence="1 2">
    <name type="scientific">Streptomyces marianii</name>
    <dbReference type="NCBI Taxonomy" id="1817406"/>
    <lineage>
        <taxon>Bacteria</taxon>
        <taxon>Bacillati</taxon>
        <taxon>Actinomycetota</taxon>
        <taxon>Actinomycetes</taxon>
        <taxon>Kitasatosporales</taxon>
        <taxon>Streptomycetaceae</taxon>
        <taxon>Streptomyces</taxon>
    </lineage>
</organism>
<gene>
    <name evidence="1" type="ORF">FEF34_38320</name>
</gene>
<dbReference type="AlphaFoldDB" id="A0A5R9DT36"/>
<sequence length="157" mass="17098">MSQRTVSEWSGVGAGTLKNLARIGLLPEADQLRPHDVVLAQVAAALGATRSTNRDTQQGERTTAAFQRDWDAVRIVMELLVAASEPGGGNKIHPRTRLVAFPESVALAHQDYQLLQLSEEALAQDWPYHVLPIGAWHAKLQQRLAAEFDEGVAKDAA</sequence>
<evidence type="ECO:0000313" key="1">
    <source>
        <dbReference type="EMBL" id="TLQ39256.1"/>
    </source>
</evidence>
<comment type="caution">
    <text evidence="1">The sequence shown here is derived from an EMBL/GenBank/DDBJ whole genome shotgun (WGS) entry which is preliminary data.</text>
</comment>
<name>A0A5R9DT36_9ACTN</name>
<dbReference type="EMBL" id="VAWE01000002">
    <property type="protein sequence ID" value="TLQ39256.1"/>
    <property type="molecule type" value="Genomic_DNA"/>
</dbReference>
<protein>
    <submittedName>
        <fullName evidence="1">Uncharacterized protein</fullName>
    </submittedName>
</protein>
<dbReference type="OrthoDB" id="4197903at2"/>